<organism evidence="3 4">
    <name type="scientific">Corynebacterium wankanglinii</name>
    <dbReference type="NCBI Taxonomy" id="2735136"/>
    <lineage>
        <taxon>Bacteria</taxon>
        <taxon>Bacillati</taxon>
        <taxon>Actinomycetota</taxon>
        <taxon>Actinomycetes</taxon>
        <taxon>Mycobacteriales</taxon>
        <taxon>Corynebacteriaceae</taxon>
        <taxon>Corynebacterium</taxon>
    </lineage>
</organism>
<dbReference type="GO" id="GO:0003700">
    <property type="term" value="F:DNA-binding transcription factor activity"/>
    <property type="evidence" value="ECO:0007669"/>
    <property type="project" value="InterPro"/>
</dbReference>
<gene>
    <name evidence="3" type="ORF">HMA55_09670</name>
    <name evidence="2" type="ORF">HMC16_07860</name>
</gene>
<dbReference type="InterPro" id="IPR039422">
    <property type="entry name" value="MarR/SlyA-like"/>
</dbReference>
<dbReference type="Pfam" id="PF01047">
    <property type="entry name" value="MarR"/>
    <property type="match status" value="1"/>
</dbReference>
<dbReference type="PRINTS" id="PR00598">
    <property type="entry name" value="HTHMARR"/>
</dbReference>
<sequence length="145" mass="16411">MSTLPELPSALAKSPHFQIERVRRHTKDEVERALGNHDSTMREYWILTCVDVQPMSQRQLSELLGIDASDMVRLVDSLEKNNWVTRERDPKDRRRQIVAATKKGSKALTKLGGDVAEAEDRALEASSSKQLKSLRKLSQALEAED</sequence>
<proteinExistence type="predicted"/>
<dbReference type="SUPFAM" id="SSF46785">
    <property type="entry name" value="Winged helix' DNA-binding domain"/>
    <property type="match status" value="1"/>
</dbReference>
<dbReference type="RefSeq" id="WP_181192838.1">
    <property type="nucleotide sequence ID" value="NZ_JABFED010000007.1"/>
</dbReference>
<dbReference type="InterPro" id="IPR036390">
    <property type="entry name" value="WH_DNA-bd_sf"/>
</dbReference>
<dbReference type="AlphaFoldDB" id="A0A7V9A2G7"/>
<comment type="caution">
    <text evidence="3">The sequence shown here is derived from an EMBL/GenBank/DDBJ whole genome shotgun (WGS) entry which is preliminary data.</text>
</comment>
<evidence type="ECO:0000313" key="5">
    <source>
        <dbReference type="Proteomes" id="UP000581408"/>
    </source>
</evidence>
<dbReference type="Proteomes" id="UP000577408">
    <property type="component" value="Unassembled WGS sequence"/>
</dbReference>
<dbReference type="GO" id="GO:0006950">
    <property type="term" value="P:response to stress"/>
    <property type="evidence" value="ECO:0007669"/>
    <property type="project" value="TreeGrafter"/>
</dbReference>
<feature type="domain" description="HTH marR-type" evidence="1">
    <location>
        <begin position="1"/>
        <end position="143"/>
    </location>
</feature>
<dbReference type="EMBL" id="JABFEE010000007">
    <property type="protein sequence ID" value="MBA1835629.1"/>
    <property type="molecule type" value="Genomic_DNA"/>
</dbReference>
<dbReference type="PANTHER" id="PTHR33164">
    <property type="entry name" value="TRANSCRIPTIONAL REGULATOR, MARR FAMILY"/>
    <property type="match status" value="1"/>
</dbReference>
<dbReference type="EMBL" id="JABFED010000007">
    <property type="protein sequence ID" value="MBA1838148.1"/>
    <property type="molecule type" value="Genomic_DNA"/>
</dbReference>
<accession>A0A838CM20</accession>
<dbReference type="InterPro" id="IPR036388">
    <property type="entry name" value="WH-like_DNA-bd_sf"/>
</dbReference>
<accession>A0A7V9A2G7</accession>
<dbReference type="PANTHER" id="PTHR33164:SF43">
    <property type="entry name" value="HTH-TYPE TRANSCRIPTIONAL REPRESSOR YETL"/>
    <property type="match status" value="1"/>
</dbReference>
<keyword evidence="4" id="KW-1185">Reference proteome</keyword>
<evidence type="ECO:0000313" key="3">
    <source>
        <dbReference type="EMBL" id="MBA1838148.1"/>
    </source>
</evidence>
<dbReference type="PROSITE" id="PS50995">
    <property type="entry name" value="HTH_MARR_2"/>
    <property type="match status" value="1"/>
</dbReference>
<dbReference type="Gene3D" id="1.10.10.10">
    <property type="entry name" value="Winged helix-like DNA-binding domain superfamily/Winged helix DNA-binding domain"/>
    <property type="match status" value="1"/>
</dbReference>
<evidence type="ECO:0000313" key="2">
    <source>
        <dbReference type="EMBL" id="MBA1835629.1"/>
    </source>
</evidence>
<reference evidence="4 5" key="1">
    <citation type="submission" date="2020-05" db="EMBL/GenBank/DDBJ databases">
        <title>Descriptions of Corynebacterium xxxx sp. nov., Corynebacterium yyyy sp. nov. and Corynebacterium zzzz sp. nov.</title>
        <authorList>
            <person name="Zhang G."/>
        </authorList>
    </citation>
    <scope>NUCLEOTIDE SEQUENCE [LARGE SCALE GENOMIC DNA]</scope>
    <source>
        <strain evidence="4">zg-913</strain>
        <strain evidence="3">Zg-913</strain>
        <strain evidence="5">zg-915</strain>
        <strain evidence="2">Zg-915</strain>
    </source>
</reference>
<protein>
    <submittedName>
        <fullName evidence="3">MarR family transcriptional regulator</fullName>
    </submittedName>
</protein>
<dbReference type="InterPro" id="IPR000835">
    <property type="entry name" value="HTH_MarR-typ"/>
</dbReference>
<dbReference type="Proteomes" id="UP000581408">
    <property type="component" value="Unassembled WGS sequence"/>
</dbReference>
<evidence type="ECO:0000313" key="4">
    <source>
        <dbReference type="Proteomes" id="UP000577408"/>
    </source>
</evidence>
<name>A0A7V9A2G7_9CORY</name>
<dbReference type="SMART" id="SM00347">
    <property type="entry name" value="HTH_MARR"/>
    <property type="match status" value="1"/>
</dbReference>
<evidence type="ECO:0000259" key="1">
    <source>
        <dbReference type="PROSITE" id="PS50995"/>
    </source>
</evidence>